<sequence length="105" mass="11812">MRHRISTGSLPALRVGRSWSIPATALSTARRHHRPPRHNPERQRPATMNGGQPLSSRVAPPASCPGRRRAHTPHDNDDRPRRRDRHIGTVTEEADMDNDIAEHAD</sequence>
<reference evidence="2" key="1">
    <citation type="journal article" date="2014" name="Int. J. Syst. Evol. Microbiol.">
        <title>Complete genome sequence of Corynebacterium casei LMG S-19264T (=DSM 44701T), isolated from a smear-ripened cheese.</title>
        <authorList>
            <consortium name="US DOE Joint Genome Institute (JGI-PGF)"/>
            <person name="Walter F."/>
            <person name="Albersmeier A."/>
            <person name="Kalinowski J."/>
            <person name="Ruckert C."/>
        </authorList>
    </citation>
    <scope>NUCLEOTIDE SEQUENCE</scope>
    <source>
        <strain evidence="2">CGMCC 4.7372</strain>
    </source>
</reference>
<organism evidence="2 3">
    <name type="scientific">Actinomyces gaoshouyii</name>
    <dbReference type="NCBI Taxonomy" id="1960083"/>
    <lineage>
        <taxon>Bacteria</taxon>
        <taxon>Bacillati</taxon>
        <taxon>Actinomycetota</taxon>
        <taxon>Actinomycetes</taxon>
        <taxon>Actinomycetales</taxon>
        <taxon>Actinomycetaceae</taxon>
        <taxon>Actinomyces</taxon>
    </lineage>
</organism>
<comment type="caution">
    <text evidence="2">The sequence shown here is derived from an EMBL/GenBank/DDBJ whole genome shotgun (WGS) entry which is preliminary data.</text>
</comment>
<evidence type="ECO:0000313" key="2">
    <source>
        <dbReference type="EMBL" id="GGO98682.1"/>
    </source>
</evidence>
<dbReference type="AlphaFoldDB" id="A0A8H9H936"/>
<evidence type="ECO:0000256" key="1">
    <source>
        <dbReference type="SAM" id="MobiDB-lite"/>
    </source>
</evidence>
<keyword evidence="3" id="KW-1185">Reference proteome</keyword>
<feature type="compositionally biased region" description="Basic and acidic residues" evidence="1">
    <location>
        <begin position="72"/>
        <end position="81"/>
    </location>
</feature>
<accession>A0A8H9H936</accession>
<protein>
    <submittedName>
        <fullName evidence="2">Uncharacterized protein</fullName>
    </submittedName>
</protein>
<dbReference type="Proteomes" id="UP000614239">
    <property type="component" value="Unassembled WGS sequence"/>
</dbReference>
<reference evidence="2" key="2">
    <citation type="submission" date="2020-09" db="EMBL/GenBank/DDBJ databases">
        <authorList>
            <person name="Sun Q."/>
            <person name="Zhou Y."/>
        </authorList>
    </citation>
    <scope>NUCLEOTIDE SEQUENCE</scope>
    <source>
        <strain evidence="2">CGMCC 4.7372</strain>
    </source>
</reference>
<dbReference type="EMBL" id="BMNJ01000004">
    <property type="protein sequence ID" value="GGO98682.1"/>
    <property type="molecule type" value="Genomic_DNA"/>
</dbReference>
<gene>
    <name evidence="2" type="ORF">GCM10011612_14150</name>
</gene>
<proteinExistence type="predicted"/>
<evidence type="ECO:0000313" key="3">
    <source>
        <dbReference type="Proteomes" id="UP000614239"/>
    </source>
</evidence>
<feature type="region of interest" description="Disordered" evidence="1">
    <location>
        <begin position="24"/>
        <end position="105"/>
    </location>
</feature>
<name>A0A8H9H936_9ACTO</name>